<dbReference type="AlphaFoldDB" id="A0ABD3KQY4"/>
<dbReference type="InterPro" id="IPR016140">
    <property type="entry name" value="Bifunc_inhib/LTP/seed_store"/>
</dbReference>
<evidence type="ECO:0000313" key="5">
    <source>
        <dbReference type="Proteomes" id="UP001634007"/>
    </source>
</evidence>
<dbReference type="Proteomes" id="UP001634007">
    <property type="component" value="Unassembled WGS sequence"/>
</dbReference>
<organism evidence="4 5">
    <name type="scientific">Eucalyptus globulus</name>
    <name type="common">Tasmanian blue gum</name>
    <dbReference type="NCBI Taxonomy" id="34317"/>
    <lineage>
        <taxon>Eukaryota</taxon>
        <taxon>Viridiplantae</taxon>
        <taxon>Streptophyta</taxon>
        <taxon>Embryophyta</taxon>
        <taxon>Tracheophyta</taxon>
        <taxon>Spermatophyta</taxon>
        <taxon>Magnoliopsida</taxon>
        <taxon>eudicotyledons</taxon>
        <taxon>Gunneridae</taxon>
        <taxon>Pentapetalae</taxon>
        <taxon>rosids</taxon>
        <taxon>malvids</taxon>
        <taxon>Myrtales</taxon>
        <taxon>Myrtaceae</taxon>
        <taxon>Myrtoideae</taxon>
        <taxon>Eucalypteae</taxon>
        <taxon>Eucalyptus</taxon>
    </lineage>
</organism>
<evidence type="ECO:0000256" key="1">
    <source>
        <dbReference type="ARBA" id="ARBA00009748"/>
    </source>
</evidence>
<gene>
    <name evidence="4" type="ORF">ACJRO7_017667</name>
</gene>
<keyword evidence="5" id="KW-1185">Reference proteome</keyword>
<name>A0ABD3KQY4_EUCGL</name>
<dbReference type="SUPFAM" id="SSF47699">
    <property type="entry name" value="Bifunctional inhibitor/lipid-transfer protein/seed storage 2S albumin"/>
    <property type="match status" value="1"/>
</dbReference>
<evidence type="ECO:0000259" key="3">
    <source>
        <dbReference type="Pfam" id="PF00234"/>
    </source>
</evidence>
<protein>
    <recommendedName>
        <fullName evidence="3">Bifunctional inhibitor/plant lipid transfer protein/seed storage helical domain-containing protein</fullName>
    </recommendedName>
</protein>
<dbReference type="PANTHER" id="PTHR33076">
    <property type="entry name" value="NON-SPECIFIC LIPID-TRANSFER PROTEIN 2-RELATED"/>
    <property type="match status" value="1"/>
</dbReference>
<feature type="signal peptide" evidence="2">
    <location>
        <begin position="1"/>
        <end position="27"/>
    </location>
</feature>
<comment type="similarity">
    <text evidence="1">Belongs to the plant LTP family.</text>
</comment>
<dbReference type="EMBL" id="JBJKBG010000004">
    <property type="protein sequence ID" value="KAL3742219.1"/>
    <property type="molecule type" value="Genomic_DNA"/>
</dbReference>
<dbReference type="CDD" id="cd01960">
    <property type="entry name" value="nsLTP1"/>
    <property type="match status" value="1"/>
</dbReference>
<sequence>MAKVEVRLLCFLYIANLLLVIVTSSVGDRPEPAPSMVRNEPGPIDDIIGGEAMTDLWRCLPFLKGSEPSPTTLCCQVEQFVQTLANTTQIRRDLCECFKNIGLGLGVDPARAKLIPKYCHIELPMPIDPNVDYNVVPYERHYKLEA</sequence>
<accession>A0ABD3KQY4</accession>
<dbReference type="Pfam" id="PF00234">
    <property type="entry name" value="Tryp_alpha_amyl"/>
    <property type="match status" value="1"/>
</dbReference>
<feature type="chain" id="PRO_5044850400" description="Bifunctional inhibitor/plant lipid transfer protein/seed storage helical domain-containing protein" evidence="2">
    <location>
        <begin position="28"/>
        <end position="146"/>
    </location>
</feature>
<feature type="domain" description="Bifunctional inhibitor/plant lipid transfer protein/seed storage helical" evidence="3">
    <location>
        <begin position="52"/>
        <end position="125"/>
    </location>
</feature>
<reference evidence="4 5" key="1">
    <citation type="submission" date="2024-11" db="EMBL/GenBank/DDBJ databases">
        <title>Chromosome-level genome assembly of Eucalyptus globulus Labill. provides insights into its genome evolution.</title>
        <authorList>
            <person name="Li X."/>
        </authorList>
    </citation>
    <scope>NUCLEOTIDE SEQUENCE [LARGE SCALE GENOMIC DNA]</scope>
    <source>
        <strain evidence="4">CL2024</strain>
        <tissue evidence="4">Fresh tender leaves</tissue>
    </source>
</reference>
<dbReference type="Gene3D" id="1.10.110.10">
    <property type="entry name" value="Plant lipid-transfer and hydrophobic proteins"/>
    <property type="match status" value="1"/>
</dbReference>
<dbReference type="InterPro" id="IPR036312">
    <property type="entry name" value="Bifun_inhib/LTP/seed_sf"/>
</dbReference>
<evidence type="ECO:0000313" key="4">
    <source>
        <dbReference type="EMBL" id="KAL3742219.1"/>
    </source>
</evidence>
<keyword evidence="2" id="KW-0732">Signal</keyword>
<evidence type="ECO:0000256" key="2">
    <source>
        <dbReference type="SAM" id="SignalP"/>
    </source>
</evidence>
<comment type="caution">
    <text evidence="4">The sequence shown here is derived from an EMBL/GenBank/DDBJ whole genome shotgun (WGS) entry which is preliminary data.</text>
</comment>
<proteinExistence type="inferred from homology"/>
<dbReference type="InterPro" id="IPR000528">
    <property type="entry name" value="Plant_nsLTP"/>
</dbReference>